<accession>A0A078M934</accession>
<dbReference type="InterPro" id="IPR043767">
    <property type="entry name" value="DUF5713"/>
</dbReference>
<dbReference type="EMBL" id="LN483074">
    <property type="protein sequence ID" value="CEA02749.1"/>
    <property type="molecule type" value="Genomic_DNA"/>
</dbReference>
<evidence type="ECO:0000313" key="1">
    <source>
        <dbReference type="EMBL" id="CEA02749.1"/>
    </source>
</evidence>
<organism evidence="1">
    <name type="scientific">Metalysinibacillus saudimassiliensis</name>
    <dbReference type="NCBI Taxonomy" id="1461583"/>
    <lineage>
        <taxon>Bacteria</taxon>
        <taxon>Bacillati</taxon>
        <taxon>Bacillota</taxon>
        <taxon>Bacilli</taxon>
        <taxon>Bacillales</taxon>
        <taxon>Caryophanaceae</taxon>
        <taxon>Metalysinibacillus</taxon>
    </lineage>
</organism>
<sequence length="104" mass="12390">MKEELYLVDMYRDDYYPNFLVDRIKNYLQTAEQVMQHHSEDLVRVQQALDVAISSINDLAETFYAHNSEIETVAREDIAETVMTMLDHYTITLDIEEALRERDW</sequence>
<protein>
    <submittedName>
        <fullName evidence="1">Uncharacterized protein</fullName>
    </submittedName>
</protein>
<gene>
    <name evidence="1" type="ORF">BN1050_01368</name>
</gene>
<dbReference type="AlphaFoldDB" id="A0A078M934"/>
<reference evidence="1" key="1">
    <citation type="submission" date="2014-07" db="EMBL/GenBank/DDBJ databases">
        <authorList>
            <person name="Urmite Genomes Urmite Genomes"/>
        </authorList>
    </citation>
    <scope>NUCLEOTIDE SEQUENCE</scope>
    <source>
        <strain evidence="1">13S34_air</strain>
    </source>
</reference>
<dbReference type="HOGENOM" id="CLU_141672_0_0_9"/>
<name>A0A078M934_9BACL</name>
<dbReference type="PATRIC" id="fig|1461583.4.peg.1325"/>
<proteinExistence type="predicted"/>
<dbReference type="Pfam" id="PF18977">
    <property type="entry name" value="DUF5713"/>
    <property type="match status" value="1"/>
</dbReference>